<dbReference type="EMBL" id="JASCZI010032114">
    <property type="protein sequence ID" value="MED6127894.1"/>
    <property type="molecule type" value="Genomic_DNA"/>
</dbReference>
<feature type="region of interest" description="Disordered" evidence="1">
    <location>
        <begin position="395"/>
        <end position="440"/>
    </location>
</feature>
<evidence type="ECO:0000313" key="3">
    <source>
        <dbReference type="Proteomes" id="UP001341840"/>
    </source>
</evidence>
<feature type="compositionally biased region" description="Pro residues" evidence="1">
    <location>
        <begin position="405"/>
        <end position="419"/>
    </location>
</feature>
<protein>
    <submittedName>
        <fullName evidence="2">Uncharacterized protein</fullName>
    </submittedName>
</protein>
<dbReference type="Proteomes" id="UP001341840">
    <property type="component" value="Unassembled WGS sequence"/>
</dbReference>
<feature type="region of interest" description="Disordered" evidence="1">
    <location>
        <begin position="246"/>
        <end position="269"/>
    </location>
</feature>
<feature type="compositionally biased region" description="Polar residues" evidence="1">
    <location>
        <begin position="15"/>
        <end position="26"/>
    </location>
</feature>
<accession>A0ABU6RVJ6</accession>
<proteinExistence type="predicted"/>
<feature type="compositionally biased region" description="Basic and acidic residues" evidence="1">
    <location>
        <begin position="29"/>
        <end position="42"/>
    </location>
</feature>
<reference evidence="2 3" key="1">
    <citation type="journal article" date="2023" name="Plants (Basel)">
        <title>Bridging the Gap: Combining Genomics and Transcriptomics Approaches to Understand Stylosanthes scabra, an Orphan Legume from the Brazilian Caatinga.</title>
        <authorList>
            <person name="Ferreira-Neto J.R.C."/>
            <person name="da Silva M.D."/>
            <person name="Binneck E."/>
            <person name="de Melo N.F."/>
            <person name="da Silva R.H."/>
            <person name="de Melo A.L.T.M."/>
            <person name="Pandolfi V."/>
            <person name="Bustamante F.O."/>
            <person name="Brasileiro-Vidal A.C."/>
            <person name="Benko-Iseppon A.M."/>
        </authorList>
    </citation>
    <scope>NUCLEOTIDE SEQUENCE [LARGE SCALE GENOMIC DNA]</scope>
    <source>
        <tissue evidence="2">Leaves</tissue>
    </source>
</reference>
<feature type="region of interest" description="Disordered" evidence="1">
    <location>
        <begin position="1"/>
        <end position="126"/>
    </location>
</feature>
<sequence>MERPRLWMYDRVHTNNESASAESISTEYDEGRGDRGRGTDRRGRPKKRTDIPLDLGEPAAGTSAPTPVPVVPTPSPAEGGPTIRMIPTPGSSRRQSSAQTFGDHDDDGPPPGAPDPISWPPVDSTLQEGEGEDIALEEELARQAGRIYLRWDGVGIRCGRAQPRSPGYSTITTGSLCPSSVWPVMRWSVFGGTVGGLSFAYSAGMRAGSTPEPPRDSMTCFMRSATREHLTRGYEMTYGTSWSSFGGRRISRSSRRSTSRTGHPRREASLAELKRLQAERQALMEAGCPEPPLIDEVALWTRFAGGRKRGLIYGMGVVPSHQHPPLFLDDEDADTASAPDLRERVVMLNREISHQAEANARRVAALESTVQTQSQEVSDLRKAYADVYSLLTQMRSGGSSSAPLPDFPPPPPLPPPPQTDAPGTGPGTGSPDADDDPEYV</sequence>
<feature type="compositionally biased region" description="Basic residues" evidence="1">
    <location>
        <begin position="249"/>
        <end position="258"/>
    </location>
</feature>
<feature type="compositionally biased region" description="Polar residues" evidence="1">
    <location>
        <begin position="89"/>
        <end position="100"/>
    </location>
</feature>
<feature type="compositionally biased region" description="Pro residues" evidence="1">
    <location>
        <begin position="109"/>
        <end position="119"/>
    </location>
</feature>
<gene>
    <name evidence="2" type="ORF">PIB30_092434</name>
</gene>
<keyword evidence="3" id="KW-1185">Reference proteome</keyword>
<name>A0ABU6RVJ6_9FABA</name>
<comment type="caution">
    <text evidence="2">The sequence shown here is derived from an EMBL/GenBank/DDBJ whole genome shotgun (WGS) entry which is preliminary data.</text>
</comment>
<evidence type="ECO:0000313" key="2">
    <source>
        <dbReference type="EMBL" id="MED6127894.1"/>
    </source>
</evidence>
<feature type="compositionally biased region" description="Basic and acidic residues" evidence="1">
    <location>
        <begin position="1"/>
        <end position="14"/>
    </location>
</feature>
<feature type="compositionally biased region" description="Pro residues" evidence="1">
    <location>
        <begin position="66"/>
        <end position="75"/>
    </location>
</feature>
<evidence type="ECO:0000256" key="1">
    <source>
        <dbReference type="SAM" id="MobiDB-lite"/>
    </source>
</evidence>
<organism evidence="2 3">
    <name type="scientific">Stylosanthes scabra</name>
    <dbReference type="NCBI Taxonomy" id="79078"/>
    <lineage>
        <taxon>Eukaryota</taxon>
        <taxon>Viridiplantae</taxon>
        <taxon>Streptophyta</taxon>
        <taxon>Embryophyta</taxon>
        <taxon>Tracheophyta</taxon>
        <taxon>Spermatophyta</taxon>
        <taxon>Magnoliopsida</taxon>
        <taxon>eudicotyledons</taxon>
        <taxon>Gunneridae</taxon>
        <taxon>Pentapetalae</taxon>
        <taxon>rosids</taxon>
        <taxon>fabids</taxon>
        <taxon>Fabales</taxon>
        <taxon>Fabaceae</taxon>
        <taxon>Papilionoideae</taxon>
        <taxon>50 kb inversion clade</taxon>
        <taxon>dalbergioids sensu lato</taxon>
        <taxon>Dalbergieae</taxon>
        <taxon>Pterocarpus clade</taxon>
        <taxon>Stylosanthes</taxon>
    </lineage>
</organism>